<sequence length="77" mass="9362">MFNKDEANKWPLKDKYKYLNEHIEITRNKEMENEMLFFSTLSKKMREHPSKENLEALKKSDEKINEMINYSATTFIK</sequence>
<evidence type="ECO:0000313" key="3">
    <source>
        <dbReference type="Proteomes" id="UP000054854"/>
    </source>
</evidence>
<dbReference type="Proteomes" id="UP000255316">
    <property type="component" value="Unassembled WGS sequence"/>
</dbReference>
<reference evidence="2 4" key="2">
    <citation type="submission" date="2018-06" db="EMBL/GenBank/DDBJ databases">
        <authorList>
            <consortium name="Pathogen Informatics"/>
            <person name="Doyle S."/>
        </authorList>
    </citation>
    <scope>NUCLEOTIDE SEQUENCE [LARGE SCALE GENOMIC DNA]</scope>
    <source>
        <strain evidence="2 4">NCTC12438</strain>
    </source>
</reference>
<evidence type="ECO:0000313" key="4">
    <source>
        <dbReference type="Proteomes" id="UP000255316"/>
    </source>
</evidence>
<protein>
    <submittedName>
        <fullName evidence="2">Uncharacterized protein</fullName>
    </submittedName>
</protein>
<dbReference type="STRING" id="28085.Lcin_3182"/>
<reference evidence="1 3" key="1">
    <citation type="submission" date="2015-11" db="EMBL/GenBank/DDBJ databases">
        <title>Genomic analysis of 38 Legionella species identifies large and diverse effector repertoires.</title>
        <authorList>
            <person name="Burstein D."/>
            <person name="Amaro F."/>
            <person name="Zusman T."/>
            <person name="Lifshitz Z."/>
            <person name="Cohen O."/>
            <person name="Gilbert J.A."/>
            <person name="Pupko T."/>
            <person name="Shuman H.A."/>
            <person name="Segal G."/>
        </authorList>
    </citation>
    <scope>NUCLEOTIDE SEQUENCE [LARGE SCALE GENOMIC DNA]</scope>
    <source>
        <strain evidence="1 3">CDC#72-OH-14</strain>
    </source>
</reference>
<dbReference type="EMBL" id="UGNX01000001">
    <property type="protein sequence ID" value="STX35413.1"/>
    <property type="molecule type" value="Genomic_DNA"/>
</dbReference>
<proteinExistence type="predicted"/>
<evidence type="ECO:0000313" key="1">
    <source>
        <dbReference type="EMBL" id="KTC82112.1"/>
    </source>
</evidence>
<dbReference type="EMBL" id="LNXX01000047">
    <property type="protein sequence ID" value="KTC82112.1"/>
    <property type="molecule type" value="Genomic_DNA"/>
</dbReference>
<gene>
    <name evidence="1" type="ORF">Lcin_3182</name>
    <name evidence="2" type="ORF">NCTC12438_02028</name>
</gene>
<accession>A0A378IK71</accession>
<dbReference type="AlphaFoldDB" id="A0A378IK71"/>
<dbReference type="RefSeq" id="WP_058466272.1">
    <property type="nucleotide sequence ID" value="NZ_CAAAHQ010000049.1"/>
</dbReference>
<keyword evidence="3" id="KW-1185">Reference proteome</keyword>
<organism evidence="2 4">
    <name type="scientific">Legionella cincinnatiensis</name>
    <dbReference type="NCBI Taxonomy" id="28085"/>
    <lineage>
        <taxon>Bacteria</taxon>
        <taxon>Pseudomonadati</taxon>
        <taxon>Pseudomonadota</taxon>
        <taxon>Gammaproteobacteria</taxon>
        <taxon>Legionellales</taxon>
        <taxon>Legionellaceae</taxon>
        <taxon>Legionella</taxon>
    </lineage>
</organism>
<dbReference type="Proteomes" id="UP000054854">
    <property type="component" value="Unassembled WGS sequence"/>
</dbReference>
<dbReference type="OrthoDB" id="9952876at2"/>
<name>A0A378IK71_9GAMM</name>
<evidence type="ECO:0000313" key="2">
    <source>
        <dbReference type="EMBL" id="STX35413.1"/>
    </source>
</evidence>